<name>A0A7X2S421_9BACI</name>
<gene>
    <name evidence="2" type="ORF">GKZ89_06300</name>
</gene>
<reference evidence="2 3" key="1">
    <citation type="journal article" date="2017" name="Int. J. Syst. Evol. Microbiol.">
        <title>Bacillus mangrovi sp. nov., isolated from a sediment sample from a mangrove forest.</title>
        <authorList>
            <person name="Gupta V."/>
            <person name="Singh P.K."/>
            <person name="Korpole S."/>
            <person name="Tanuku N.R.S."/>
            <person name="Pinnaka A.K."/>
        </authorList>
    </citation>
    <scope>NUCLEOTIDE SEQUENCE [LARGE SCALE GENOMIC DNA]</scope>
    <source>
        <strain evidence="2 3">KCTC 33872</strain>
    </source>
</reference>
<keyword evidence="1" id="KW-0812">Transmembrane</keyword>
<dbReference type="Proteomes" id="UP000434639">
    <property type="component" value="Unassembled WGS sequence"/>
</dbReference>
<dbReference type="OrthoDB" id="3628949at2"/>
<protein>
    <submittedName>
        <fullName evidence="2">DUF3311 domain-containing protein</fullName>
    </submittedName>
</protein>
<sequence>MKPVYLLALLPVLGFFGGLAFANRVEPYVMGLPFFFFWMILWVVLTSVIMSVIYWLDPSNKEELK</sequence>
<feature type="transmembrane region" description="Helical" evidence="1">
    <location>
        <begin position="32"/>
        <end position="56"/>
    </location>
</feature>
<organism evidence="2 3">
    <name type="scientific">Metabacillus mangrovi</name>
    <dbReference type="NCBI Taxonomy" id="1491830"/>
    <lineage>
        <taxon>Bacteria</taxon>
        <taxon>Bacillati</taxon>
        <taxon>Bacillota</taxon>
        <taxon>Bacilli</taxon>
        <taxon>Bacillales</taxon>
        <taxon>Bacillaceae</taxon>
        <taxon>Metabacillus</taxon>
    </lineage>
</organism>
<keyword evidence="3" id="KW-1185">Reference proteome</keyword>
<dbReference type="PANTHER" id="PTHR40034">
    <property type="entry name" value="BSL5891 PROTEIN"/>
    <property type="match status" value="1"/>
</dbReference>
<keyword evidence="1" id="KW-0472">Membrane</keyword>
<dbReference type="Pfam" id="PF11755">
    <property type="entry name" value="DUF3311"/>
    <property type="match status" value="1"/>
</dbReference>
<proteinExistence type="predicted"/>
<accession>A0A7X2S421</accession>
<evidence type="ECO:0000313" key="2">
    <source>
        <dbReference type="EMBL" id="MTH53017.1"/>
    </source>
</evidence>
<keyword evidence="1" id="KW-1133">Transmembrane helix</keyword>
<dbReference type="RefSeq" id="WP_155111556.1">
    <property type="nucleotide sequence ID" value="NZ_WMIB01000004.1"/>
</dbReference>
<comment type="caution">
    <text evidence="2">The sequence shown here is derived from an EMBL/GenBank/DDBJ whole genome shotgun (WGS) entry which is preliminary data.</text>
</comment>
<dbReference type="AlphaFoldDB" id="A0A7X2S421"/>
<dbReference type="InterPro" id="IPR021741">
    <property type="entry name" value="DUF3311"/>
</dbReference>
<dbReference type="EMBL" id="WMIB01000004">
    <property type="protein sequence ID" value="MTH53017.1"/>
    <property type="molecule type" value="Genomic_DNA"/>
</dbReference>
<evidence type="ECO:0000313" key="3">
    <source>
        <dbReference type="Proteomes" id="UP000434639"/>
    </source>
</evidence>
<evidence type="ECO:0000256" key="1">
    <source>
        <dbReference type="SAM" id="Phobius"/>
    </source>
</evidence>
<dbReference type="PANTHER" id="PTHR40034:SF1">
    <property type="entry name" value="BSL5891 PROTEIN"/>
    <property type="match status" value="1"/>
</dbReference>